<dbReference type="PANTHER" id="PTHR24092">
    <property type="entry name" value="PROBABLE PHOSPHOLIPID-TRANSPORTING ATPASE"/>
    <property type="match status" value="1"/>
</dbReference>
<evidence type="ECO:0000256" key="1">
    <source>
        <dbReference type="ARBA" id="ARBA00004370"/>
    </source>
</evidence>
<dbReference type="SUPFAM" id="SSF56784">
    <property type="entry name" value="HAD-like"/>
    <property type="match status" value="1"/>
</dbReference>
<dbReference type="InterPro" id="IPR018303">
    <property type="entry name" value="ATPase_P-typ_P_site"/>
</dbReference>
<gene>
    <name evidence="6" type="ORF">PCOR1329_LOCUS63225</name>
</gene>
<evidence type="ECO:0000256" key="5">
    <source>
        <dbReference type="SAM" id="Phobius"/>
    </source>
</evidence>
<dbReference type="InterPro" id="IPR023299">
    <property type="entry name" value="ATPase_P-typ_cyto_dom_N"/>
</dbReference>
<dbReference type="Proteomes" id="UP001189429">
    <property type="component" value="Unassembled WGS sequence"/>
</dbReference>
<dbReference type="EMBL" id="CAUYUJ010018018">
    <property type="protein sequence ID" value="CAK0879934.1"/>
    <property type="molecule type" value="Genomic_DNA"/>
</dbReference>
<dbReference type="PROSITE" id="PS00154">
    <property type="entry name" value="ATPASE_E1_E2"/>
    <property type="match status" value="1"/>
</dbReference>
<dbReference type="InterPro" id="IPR036412">
    <property type="entry name" value="HAD-like_sf"/>
</dbReference>
<dbReference type="Gene3D" id="3.40.1110.10">
    <property type="entry name" value="Calcium-transporting ATPase, cytoplasmic domain N"/>
    <property type="match status" value="1"/>
</dbReference>
<dbReference type="InterPro" id="IPR023214">
    <property type="entry name" value="HAD_sf"/>
</dbReference>
<keyword evidence="7" id="KW-1185">Reference proteome</keyword>
<dbReference type="InterPro" id="IPR023298">
    <property type="entry name" value="ATPase_P-typ_TM_dom_sf"/>
</dbReference>
<keyword evidence="3 5" id="KW-1133">Transmembrane helix</keyword>
<evidence type="ECO:0000313" key="7">
    <source>
        <dbReference type="Proteomes" id="UP001189429"/>
    </source>
</evidence>
<organism evidence="6 7">
    <name type="scientific">Prorocentrum cordatum</name>
    <dbReference type="NCBI Taxonomy" id="2364126"/>
    <lineage>
        <taxon>Eukaryota</taxon>
        <taxon>Sar</taxon>
        <taxon>Alveolata</taxon>
        <taxon>Dinophyceae</taxon>
        <taxon>Prorocentrales</taxon>
        <taxon>Prorocentraceae</taxon>
        <taxon>Prorocentrum</taxon>
    </lineage>
</organism>
<proteinExistence type="predicted"/>
<feature type="transmembrane region" description="Helical" evidence="5">
    <location>
        <begin position="130"/>
        <end position="151"/>
    </location>
</feature>
<dbReference type="SUPFAM" id="SSF81660">
    <property type="entry name" value="Metal cation-transporting ATPase, ATP-binding domain N"/>
    <property type="match status" value="1"/>
</dbReference>
<evidence type="ECO:0000256" key="4">
    <source>
        <dbReference type="ARBA" id="ARBA00023136"/>
    </source>
</evidence>
<name>A0ABN9W1P6_9DINO</name>
<evidence type="ECO:0000256" key="2">
    <source>
        <dbReference type="ARBA" id="ARBA00022692"/>
    </source>
</evidence>
<accession>A0ABN9W1P6</accession>
<evidence type="ECO:0008006" key="8">
    <source>
        <dbReference type="Google" id="ProtNLM"/>
    </source>
</evidence>
<comment type="subcellular location">
    <subcellularLocation>
        <location evidence="1">Membrane</location>
    </subcellularLocation>
</comment>
<dbReference type="Gene3D" id="1.20.1110.10">
    <property type="entry name" value="Calcium-transporting ATPase, transmembrane domain"/>
    <property type="match status" value="1"/>
</dbReference>
<feature type="non-terminal residue" evidence="6">
    <location>
        <position position="1"/>
    </location>
</feature>
<evidence type="ECO:0000256" key="3">
    <source>
        <dbReference type="ARBA" id="ARBA00022989"/>
    </source>
</evidence>
<dbReference type="SUPFAM" id="SSF81665">
    <property type="entry name" value="Calcium ATPase, transmembrane domain M"/>
    <property type="match status" value="1"/>
</dbReference>
<keyword evidence="2 5" id="KW-0812">Transmembrane</keyword>
<keyword evidence="4 5" id="KW-0472">Membrane</keyword>
<dbReference type="Gene3D" id="3.40.50.1000">
    <property type="entry name" value="HAD superfamily/HAD-like"/>
    <property type="match status" value="1"/>
</dbReference>
<comment type="caution">
    <text evidence="6">The sequence shown here is derived from an EMBL/GenBank/DDBJ whole genome shotgun (WGS) entry which is preliminary data.</text>
</comment>
<feature type="transmembrane region" description="Helical" evidence="5">
    <location>
        <begin position="183"/>
        <end position="202"/>
    </location>
</feature>
<sequence length="386" mass="41951">ERTPAQLLAVLTGAEAGGSEARLCAAAAARSAAAPFQQGLELRLEEPRAALGELGGSVRVARPSEATARALASAGLEPQGNLSPDNFVLRGCVLRNTALLLSVVAYVGDETKTRLNMAKHRAKRSKMQQHLNRGVQGLVATLLTFLLYVTVSASIQGFDGEPQSWSSTRLVPEDWAPTWVRRIMWYWIILYQIVPISLYVCFEVMKLILAYQVVTDPQMVDPETALPALARTADLMEEMGQVDFVFSDKTGTLTENEMVFARCCVHGEDFGDFRFSKASSPRVPPGMQAVRNVLGRQPGDEQREGTRWLLLCLAACHSAQVDRDQHGRCRFSGSSPDEVAFLEAAQQVGVVLTGRRRLPGGAGTELTVELPGEGALTVTLLGEIPF</sequence>
<evidence type="ECO:0000313" key="6">
    <source>
        <dbReference type="EMBL" id="CAK0879934.1"/>
    </source>
</evidence>
<reference evidence="6" key="1">
    <citation type="submission" date="2023-10" db="EMBL/GenBank/DDBJ databases">
        <authorList>
            <person name="Chen Y."/>
            <person name="Shah S."/>
            <person name="Dougan E. K."/>
            <person name="Thang M."/>
            <person name="Chan C."/>
        </authorList>
    </citation>
    <scope>NUCLEOTIDE SEQUENCE [LARGE SCALE GENOMIC DNA]</scope>
</reference>
<protein>
    <recommendedName>
        <fullName evidence="8">P-type phospholipid transporter</fullName>
    </recommendedName>
</protein>